<dbReference type="PROSITE" id="PS50048">
    <property type="entry name" value="ZN2_CY6_FUNGAL_2"/>
    <property type="match status" value="1"/>
</dbReference>
<evidence type="ECO:0000313" key="3">
    <source>
        <dbReference type="EMBL" id="CEO55723.1"/>
    </source>
</evidence>
<dbReference type="PANTHER" id="PTHR38111">
    <property type="entry name" value="ZN(2)-C6 FUNGAL-TYPE DOMAIN-CONTAINING PROTEIN-RELATED"/>
    <property type="match status" value="1"/>
</dbReference>
<keyword evidence="1" id="KW-0539">Nucleus</keyword>
<dbReference type="PANTHER" id="PTHR38111:SF11">
    <property type="entry name" value="TRANSCRIPTION FACTOR DOMAIN-CONTAINING PROTEIN-RELATED"/>
    <property type="match status" value="1"/>
</dbReference>
<sequence length="487" mass="54707">MAGKPSKGCNTCRRRKKGCDLQRPICGQCQKLKPPLAQQCAYRQGVPWVNLTPDSVVGSKRPNRGTAATVTLAEPLARSAYQERYLGLFWDFYLPNGRSFPVESAQFNTGFWMNELHRLFHRREETAIRRILLAISLSSVGRRDQKPWMVENGIKLYGSCLNTLAEQIKQNIPQVDSNALATSRLLSVYELLHGHDQRDRLVQVVNWKLHIDGELGFILSRGPESFTTGFAHQMFVDGRTWTYISTSIPIRTPSPLNSPEWRTIPWKFVPKTAKDLLGDIFAEVPGLLAQLDELIASHPGPDKETKRFELVQKCSWLLNDWTAWGQEKAPETSPLAPATAQAATVFNHFIAAHIMSGYFAIGIYLHAVLAAASNTRGPPTPFDPMDPVRFFCRKIAEMVPTFLHPHVGIYGTHGAVFPSIVALTYLEEIDGNLSSLEASAFYEVFSIHPQGTLVKNFVENMRQRLSGLGKRMFPSDYPSLITEVELR</sequence>
<name>A0A0B7KDV7_BIOOC</name>
<accession>A0A0B7KDV7</accession>
<evidence type="ECO:0000259" key="2">
    <source>
        <dbReference type="PROSITE" id="PS50048"/>
    </source>
</evidence>
<dbReference type="EMBL" id="CDPU01000056">
    <property type="protein sequence ID" value="CEO55723.1"/>
    <property type="molecule type" value="Genomic_DNA"/>
</dbReference>
<dbReference type="GO" id="GO:0000981">
    <property type="term" value="F:DNA-binding transcription factor activity, RNA polymerase II-specific"/>
    <property type="evidence" value="ECO:0007669"/>
    <property type="project" value="InterPro"/>
</dbReference>
<organism evidence="3">
    <name type="scientific">Bionectria ochroleuca</name>
    <name type="common">Gliocladium roseum</name>
    <dbReference type="NCBI Taxonomy" id="29856"/>
    <lineage>
        <taxon>Eukaryota</taxon>
        <taxon>Fungi</taxon>
        <taxon>Dikarya</taxon>
        <taxon>Ascomycota</taxon>
        <taxon>Pezizomycotina</taxon>
        <taxon>Sordariomycetes</taxon>
        <taxon>Hypocreomycetidae</taxon>
        <taxon>Hypocreales</taxon>
        <taxon>Bionectriaceae</taxon>
        <taxon>Clonostachys</taxon>
    </lineage>
</organism>
<dbReference type="GO" id="GO:0008270">
    <property type="term" value="F:zinc ion binding"/>
    <property type="evidence" value="ECO:0007669"/>
    <property type="project" value="InterPro"/>
</dbReference>
<dbReference type="SUPFAM" id="SSF57701">
    <property type="entry name" value="Zn2/Cys6 DNA-binding domain"/>
    <property type="match status" value="1"/>
</dbReference>
<dbReference type="Gene3D" id="4.10.240.10">
    <property type="entry name" value="Zn(2)-C6 fungal-type DNA-binding domain"/>
    <property type="match status" value="1"/>
</dbReference>
<evidence type="ECO:0000256" key="1">
    <source>
        <dbReference type="ARBA" id="ARBA00023242"/>
    </source>
</evidence>
<protein>
    <recommendedName>
        <fullName evidence="2">Zn(2)-C6 fungal-type domain-containing protein</fullName>
    </recommendedName>
</protein>
<dbReference type="InterPro" id="IPR053178">
    <property type="entry name" value="Osmoadaptation_assoc"/>
</dbReference>
<reference evidence="3" key="1">
    <citation type="submission" date="2015-01" db="EMBL/GenBank/DDBJ databases">
        <authorList>
            <person name="Durling Mikael"/>
        </authorList>
    </citation>
    <scope>NUCLEOTIDE SEQUENCE</scope>
</reference>
<proteinExistence type="predicted"/>
<dbReference type="InterPro" id="IPR036864">
    <property type="entry name" value="Zn2-C6_fun-type_DNA-bd_sf"/>
</dbReference>
<dbReference type="AlphaFoldDB" id="A0A0B7KDV7"/>
<dbReference type="Pfam" id="PF00172">
    <property type="entry name" value="Zn_clus"/>
    <property type="match status" value="1"/>
</dbReference>
<dbReference type="CDD" id="cd00067">
    <property type="entry name" value="GAL4"/>
    <property type="match status" value="1"/>
</dbReference>
<gene>
    <name evidence="3" type="ORF">BN869_000011781_1</name>
</gene>
<feature type="domain" description="Zn(2)-C6 fungal-type" evidence="2">
    <location>
        <begin position="8"/>
        <end position="42"/>
    </location>
</feature>
<dbReference type="SMART" id="SM00066">
    <property type="entry name" value="GAL4"/>
    <property type="match status" value="1"/>
</dbReference>
<dbReference type="InterPro" id="IPR001138">
    <property type="entry name" value="Zn2Cys6_DnaBD"/>
</dbReference>